<accession>A0A3D0WAD9</accession>
<evidence type="ECO:0000313" key="6">
    <source>
        <dbReference type="Proteomes" id="UP000262699"/>
    </source>
</evidence>
<dbReference type="InterPro" id="IPR036388">
    <property type="entry name" value="WH-like_DNA-bd_sf"/>
</dbReference>
<evidence type="ECO:0000256" key="1">
    <source>
        <dbReference type="ARBA" id="ARBA00023015"/>
    </source>
</evidence>
<comment type="caution">
    <text evidence="5">The sequence shown here is derived from an EMBL/GenBank/DDBJ whole genome shotgun (WGS) entry which is preliminary data.</text>
</comment>
<dbReference type="Gene3D" id="2.60.120.10">
    <property type="entry name" value="Jelly Rolls"/>
    <property type="match status" value="1"/>
</dbReference>
<proteinExistence type="predicted"/>
<dbReference type="GO" id="GO:0006355">
    <property type="term" value="P:regulation of DNA-templated transcription"/>
    <property type="evidence" value="ECO:0007669"/>
    <property type="project" value="InterPro"/>
</dbReference>
<evidence type="ECO:0000256" key="2">
    <source>
        <dbReference type="ARBA" id="ARBA00023125"/>
    </source>
</evidence>
<feature type="domain" description="HTH crp-type" evidence="4">
    <location>
        <begin position="145"/>
        <end position="218"/>
    </location>
</feature>
<dbReference type="Pfam" id="PF00027">
    <property type="entry name" value="cNMP_binding"/>
    <property type="match status" value="1"/>
</dbReference>
<dbReference type="Gene3D" id="1.10.10.10">
    <property type="entry name" value="Winged helix-like DNA-binding domain superfamily/Winged helix DNA-binding domain"/>
    <property type="match status" value="1"/>
</dbReference>
<dbReference type="Proteomes" id="UP000262699">
    <property type="component" value="Unassembled WGS sequence"/>
</dbReference>
<dbReference type="EMBL" id="DOYJ01000163">
    <property type="protein sequence ID" value="HCB75696.1"/>
    <property type="molecule type" value="Genomic_DNA"/>
</dbReference>
<organism evidence="5 6">
    <name type="scientific">Sphingomonas bacterium</name>
    <dbReference type="NCBI Taxonomy" id="1895847"/>
    <lineage>
        <taxon>Bacteria</taxon>
        <taxon>Pseudomonadati</taxon>
        <taxon>Pseudomonadota</taxon>
        <taxon>Alphaproteobacteria</taxon>
        <taxon>Sphingomonadales</taxon>
        <taxon>Sphingomonadaceae</taxon>
        <taxon>Sphingomonas</taxon>
    </lineage>
</organism>
<sequence length="244" mass="27577">MLDRILDKLQMLEPLSAHDRDEVLAWSIAESTAQRHGFILRQGDRATRCAILKAGLACRWKMNRDGVRQIVTIHYPGDMLDLQHFLLDKADHHISALTPCDLGWISYQELRHTVDARPAIGRALWRDTLIEAAIGREWLLNIGRRDALQRLAHLLTEMSMRMAAVGTNTFQSPNELLTQEDLADACGLTPVHVNRTIQKLRTVAALPERGATMTKDHLQRLTEYAGFDPAYLHHLQPKTVASLA</sequence>
<evidence type="ECO:0000313" key="5">
    <source>
        <dbReference type="EMBL" id="HCB75696.1"/>
    </source>
</evidence>
<dbReference type="GO" id="GO:0003677">
    <property type="term" value="F:DNA binding"/>
    <property type="evidence" value="ECO:0007669"/>
    <property type="project" value="UniProtKB-KW"/>
</dbReference>
<dbReference type="InterPro" id="IPR000595">
    <property type="entry name" value="cNMP-bd_dom"/>
</dbReference>
<dbReference type="Pfam" id="PF13545">
    <property type="entry name" value="HTH_Crp_2"/>
    <property type="match status" value="1"/>
</dbReference>
<gene>
    <name evidence="5" type="ORF">DEP91_05905</name>
</gene>
<keyword evidence="3" id="KW-0804">Transcription</keyword>
<dbReference type="SUPFAM" id="SSF51206">
    <property type="entry name" value="cAMP-binding domain-like"/>
    <property type="match status" value="1"/>
</dbReference>
<dbReference type="PROSITE" id="PS51063">
    <property type="entry name" value="HTH_CRP_2"/>
    <property type="match status" value="1"/>
</dbReference>
<dbReference type="AlphaFoldDB" id="A0A3D0WAD9"/>
<reference evidence="5 6" key="1">
    <citation type="journal article" date="2018" name="Nat. Biotechnol.">
        <title>A standardized bacterial taxonomy based on genome phylogeny substantially revises the tree of life.</title>
        <authorList>
            <person name="Parks D.H."/>
            <person name="Chuvochina M."/>
            <person name="Waite D.W."/>
            <person name="Rinke C."/>
            <person name="Skarshewski A."/>
            <person name="Chaumeil P.A."/>
            <person name="Hugenholtz P."/>
        </authorList>
    </citation>
    <scope>NUCLEOTIDE SEQUENCE [LARGE SCALE GENOMIC DNA]</scope>
    <source>
        <strain evidence="5">UBA9015</strain>
    </source>
</reference>
<keyword evidence="2" id="KW-0238">DNA-binding</keyword>
<name>A0A3D0WAD9_9SPHN</name>
<dbReference type="InterPro" id="IPR036390">
    <property type="entry name" value="WH_DNA-bd_sf"/>
</dbReference>
<evidence type="ECO:0000259" key="4">
    <source>
        <dbReference type="PROSITE" id="PS51063"/>
    </source>
</evidence>
<protein>
    <submittedName>
        <fullName evidence="5">Crp/Fnr family transcriptional regulator</fullName>
    </submittedName>
</protein>
<dbReference type="CDD" id="cd00038">
    <property type="entry name" value="CAP_ED"/>
    <property type="match status" value="1"/>
</dbReference>
<dbReference type="InterPro" id="IPR018490">
    <property type="entry name" value="cNMP-bd_dom_sf"/>
</dbReference>
<dbReference type="InterPro" id="IPR014710">
    <property type="entry name" value="RmlC-like_jellyroll"/>
</dbReference>
<dbReference type="SUPFAM" id="SSF46785">
    <property type="entry name" value="Winged helix' DNA-binding domain"/>
    <property type="match status" value="1"/>
</dbReference>
<keyword evidence="1" id="KW-0805">Transcription regulation</keyword>
<evidence type="ECO:0000256" key="3">
    <source>
        <dbReference type="ARBA" id="ARBA00023163"/>
    </source>
</evidence>
<dbReference type="InterPro" id="IPR012318">
    <property type="entry name" value="HTH_CRP"/>
</dbReference>